<keyword evidence="2" id="KW-0521">NADP</keyword>
<comment type="similarity">
    <text evidence="1">Belongs to the aldehyde dehydrogenase family.</text>
</comment>
<evidence type="ECO:0000313" key="6">
    <source>
        <dbReference type="Proteomes" id="UP001053296"/>
    </source>
</evidence>
<accession>A0ABN6ENZ4</accession>
<evidence type="ECO:0000313" key="5">
    <source>
        <dbReference type="EMBL" id="BCS88062.1"/>
    </source>
</evidence>
<dbReference type="InterPro" id="IPR016163">
    <property type="entry name" value="Ald_DH_C"/>
</dbReference>
<feature type="domain" description="Aldehyde dehydrogenase" evidence="4">
    <location>
        <begin position="3"/>
        <end position="451"/>
    </location>
</feature>
<dbReference type="RefSeq" id="WP_229595384.1">
    <property type="nucleotide sequence ID" value="NZ_AP024485.1"/>
</dbReference>
<dbReference type="PANTHER" id="PTHR43217:SF1">
    <property type="entry name" value="SUCCINATE SEMIALDEHYDE DEHYDROGENASE [NAD(P)+] SAD"/>
    <property type="match status" value="1"/>
</dbReference>
<keyword evidence="3" id="KW-0560">Oxidoreductase</keyword>
<proteinExistence type="inferred from homology"/>
<reference evidence="5" key="1">
    <citation type="journal article" date="2022" name="Arch. Microbiol.">
        <title>Pseudodesulfovibrio sediminis sp. nov., a mesophilic and neutrophilic sulfate-reducing bacterium isolated from sediment of a brackish lake.</title>
        <authorList>
            <person name="Takahashi A."/>
            <person name="Kojima H."/>
            <person name="Watanabe M."/>
            <person name="Fukui M."/>
        </authorList>
    </citation>
    <scope>NUCLEOTIDE SEQUENCE</scope>
    <source>
        <strain evidence="5">SF6</strain>
    </source>
</reference>
<gene>
    <name evidence="5" type="ORF">PSDVSF_13040</name>
</gene>
<dbReference type="EMBL" id="AP024485">
    <property type="protein sequence ID" value="BCS88062.1"/>
    <property type="molecule type" value="Genomic_DNA"/>
</dbReference>
<dbReference type="Gene3D" id="3.40.605.10">
    <property type="entry name" value="Aldehyde Dehydrogenase, Chain A, domain 1"/>
    <property type="match status" value="1"/>
</dbReference>
<dbReference type="InterPro" id="IPR015590">
    <property type="entry name" value="Aldehyde_DH_dom"/>
</dbReference>
<dbReference type="Pfam" id="PF00171">
    <property type="entry name" value="Aldedh"/>
    <property type="match status" value="1"/>
</dbReference>
<evidence type="ECO:0000259" key="4">
    <source>
        <dbReference type="Pfam" id="PF00171"/>
    </source>
</evidence>
<name>A0ABN6ENZ4_9BACT</name>
<dbReference type="SUPFAM" id="SSF53720">
    <property type="entry name" value="ALDH-like"/>
    <property type="match status" value="1"/>
</dbReference>
<evidence type="ECO:0000256" key="2">
    <source>
        <dbReference type="ARBA" id="ARBA00022857"/>
    </source>
</evidence>
<sequence length="454" mass="48514">MAIQSLNPATGEVLATFDEYTPEQTNDILTSTATAWKTWRTTTFAERAACLQRAATLLREQKTRLAETIALEMGKPIRQGSAEVEKCAAVCEYYAQEGEAMLAPQPVDGPGRKAYITFEPLGTVLTVMPWNYPLWQVFRIAAPSLMAGNGVVLKHASNVPQCALAIEQIFKDAGCLENIFRTLLIGARQVEAVLDHPSVFAVSLTGSEYAGQKVAAAAGARLKKTVMELGGSDPFIVMPDADLDEAVKVATHSRCGNTGQACIAAKRFIVFDTVYDAFVTRLEESMSRLVIGDPLDQATDMGPMSSTTLRAELQGQIDRCVEAGGTIRMGGATPKGPGAYYPPTIITDVPRTAAICQEEFFGPAALIFSVSSEEEALALANDTPFGLGGSIWSQDEESALAMTSEIRTGGVFVNGLVRSSLHLPFGGVGNSGYGRELGTYGIREFTNVKSVCVG</sequence>
<dbReference type="InterPro" id="IPR044148">
    <property type="entry name" value="ALDH_GabD1-like"/>
</dbReference>
<protein>
    <submittedName>
        <fullName evidence="5">Succinate-semialdehyde dehydrogenase</fullName>
    </submittedName>
</protein>
<keyword evidence="6" id="KW-1185">Reference proteome</keyword>
<dbReference type="CDD" id="cd07100">
    <property type="entry name" value="ALDH_SSADH1_GabD1"/>
    <property type="match status" value="1"/>
</dbReference>
<dbReference type="InterPro" id="IPR047110">
    <property type="entry name" value="GABD/Sad-like"/>
</dbReference>
<dbReference type="InterPro" id="IPR016161">
    <property type="entry name" value="Ald_DH/histidinol_DH"/>
</dbReference>
<evidence type="ECO:0000256" key="1">
    <source>
        <dbReference type="ARBA" id="ARBA00009986"/>
    </source>
</evidence>
<evidence type="ECO:0000256" key="3">
    <source>
        <dbReference type="ARBA" id="ARBA00023002"/>
    </source>
</evidence>
<dbReference type="PANTHER" id="PTHR43217">
    <property type="entry name" value="SUCCINATE SEMIALDEHYDE DEHYDROGENASE [NAD(P)+] SAD"/>
    <property type="match status" value="1"/>
</dbReference>
<dbReference type="Gene3D" id="3.40.309.10">
    <property type="entry name" value="Aldehyde Dehydrogenase, Chain A, domain 2"/>
    <property type="match status" value="1"/>
</dbReference>
<dbReference type="Proteomes" id="UP001053296">
    <property type="component" value="Chromosome"/>
</dbReference>
<dbReference type="InterPro" id="IPR016162">
    <property type="entry name" value="Ald_DH_N"/>
</dbReference>
<organism evidence="5 6">
    <name type="scientific">Pseudodesulfovibrio sediminis</name>
    <dbReference type="NCBI Taxonomy" id="2810563"/>
    <lineage>
        <taxon>Bacteria</taxon>
        <taxon>Pseudomonadati</taxon>
        <taxon>Thermodesulfobacteriota</taxon>
        <taxon>Desulfovibrionia</taxon>
        <taxon>Desulfovibrionales</taxon>
        <taxon>Desulfovibrionaceae</taxon>
    </lineage>
</organism>